<accession>A0A3F2S247</accession>
<comment type="caution">
    <text evidence="2">The sequence shown here is derived from an EMBL/GenBank/DDBJ whole genome shotgun (WGS) entry which is preliminary data.</text>
</comment>
<dbReference type="EMBL" id="MBDO02000010">
    <property type="protein sequence ID" value="RLN68718.1"/>
    <property type="molecule type" value="Genomic_DNA"/>
</dbReference>
<dbReference type="EMBL" id="MBAD02001112">
    <property type="protein sequence ID" value="RLN58417.1"/>
    <property type="molecule type" value="Genomic_DNA"/>
</dbReference>
<dbReference type="Proteomes" id="UP000284657">
    <property type="component" value="Unassembled WGS sequence"/>
</dbReference>
<evidence type="ECO:0000313" key="2">
    <source>
        <dbReference type="EMBL" id="RLN68718.1"/>
    </source>
</evidence>
<sequence length="75" mass="8147">MVQKETLLRLLLLNDALETSDAWAAVLHGIKDGENPKGLEGGDDAVHESLTLVEAIDAVVPYLPDYSAMARRSSR</sequence>
<evidence type="ECO:0000313" key="1">
    <source>
        <dbReference type="EMBL" id="RLN58417.1"/>
    </source>
</evidence>
<dbReference type="Proteomes" id="UP000277300">
    <property type="component" value="Unassembled WGS sequence"/>
</dbReference>
<protein>
    <submittedName>
        <fullName evidence="2">Uncharacterized protein</fullName>
    </submittedName>
</protein>
<proteinExistence type="predicted"/>
<dbReference type="AlphaFoldDB" id="A0A3F2S247"/>
<evidence type="ECO:0000313" key="4">
    <source>
        <dbReference type="Proteomes" id="UP000284657"/>
    </source>
</evidence>
<name>A0A3F2S247_9STRA</name>
<reference evidence="3 4" key="1">
    <citation type="submission" date="2018-07" db="EMBL/GenBank/DDBJ databases">
        <title>Genome sequencing of oomycete isolates from Chile give support for New Zealand origin for Phytophthora kernoviae and make available the first Nothophytophthora sp. genome.</title>
        <authorList>
            <person name="Studholme D.J."/>
            <person name="Sanfuentes E."/>
            <person name="Panda P."/>
            <person name="Hill R."/>
            <person name="Sambles C."/>
            <person name="Grant M."/>
            <person name="Williams N.M."/>
            <person name="Mcdougal R.L."/>
        </authorList>
    </citation>
    <scope>NUCLEOTIDE SEQUENCE [LARGE SCALE GENOMIC DNA]</scope>
    <source>
        <strain evidence="2">Chile6</strain>
        <strain evidence="1">Chile7</strain>
    </source>
</reference>
<evidence type="ECO:0000313" key="3">
    <source>
        <dbReference type="Proteomes" id="UP000277300"/>
    </source>
</evidence>
<gene>
    <name evidence="1" type="ORF">BBJ29_009172</name>
    <name evidence="2" type="ORF">BBP00_00000848</name>
</gene>
<organism evidence="2 3">
    <name type="scientific">Phytophthora kernoviae</name>
    <dbReference type="NCBI Taxonomy" id="325452"/>
    <lineage>
        <taxon>Eukaryota</taxon>
        <taxon>Sar</taxon>
        <taxon>Stramenopiles</taxon>
        <taxon>Oomycota</taxon>
        <taxon>Peronosporomycetes</taxon>
        <taxon>Peronosporales</taxon>
        <taxon>Peronosporaceae</taxon>
        <taxon>Phytophthora</taxon>
    </lineage>
</organism>
<dbReference type="OrthoDB" id="101421at2759"/>